<sequence length="374" mass="44435">MDSRRAVREWDSFLRQRANGYLDFQAARDLLTYRYAEDELPREKQNRDGSYRECARYEAEREFFDCSAGSRRDVENLLARIVDQRYREYDDDCDYVSLKGIPARRFIAAERLFQRKLMMLAGKYHVCVGLDVGSSRSSRRRFGPVERFRVHHACEEWPEHGRGGSGQGPLISFSQYDFECSHRSETPNYARQVDEYRVGDKFAWDLGKYADDSGRKGIVSLLADTLHHDLHDRPHELARVFREFCSNHSVSNKWVRKMEWEDKKEFLNACFLILECEQSQWQSAFYMAGDQWKLGMSVSFARLVKLLEDDYISLNDMFFKYALYSNQNLRYNFDKVRKTCSDIDRLYQSCYRDLDLENPDEAYDDLTYLYGKRR</sequence>
<dbReference type="RefSeq" id="XP_034246821.1">
    <property type="nucleotide sequence ID" value="XM_034390930.1"/>
</dbReference>
<name>A0A6P8Z8Y3_THRPL</name>
<dbReference type="InParanoid" id="A0A6P8Z8Y3"/>
<dbReference type="Proteomes" id="UP000515158">
    <property type="component" value="Unplaced"/>
</dbReference>
<proteinExistence type="predicted"/>
<dbReference type="GeneID" id="117648423"/>
<dbReference type="OrthoDB" id="10669000at2759"/>
<reference evidence="2" key="1">
    <citation type="submission" date="2025-08" db="UniProtKB">
        <authorList>
            <consortium name="RefSeq"/>
        </authorList>
    </citation>
    <scope>IDENTIFICATION</scope>
    <source>
        <tissue evidence="2">Total insect</tissue>
    </source>
</reference>
<protein>
    <submittedName>
        <fullName evidence="2">Uncharacterized protein LOC117648423</fullName>
    </submittedName>
</protein>
<dbReference type="AlphaFoldDB" id="A0A6P8Z8Y3"/>
<accession>A0A6P8Z8Y3</accession>
<dbReference type="KEGG" id="tpal:117648423"/>
<evidence type="ECO:0000313" key="1">
    <source>
        <dbReference type="Proteomes" id="UP000515158"/>
    </source>
</evidence>
<organism evidence="2">
    <name type="scientific">Thrips palmi</name>
    <name type="common">Melon thrips</name>
    <dbReference type="NCBI Taxonomy" id="161013"/>
    <lineage>
        <taxon>Eukaryota</taxon>
        <taxon>Metazoa</taxon>
        <taxon>Ecdysozoa</taxon>
        <taxon>Arthropoda</taxon>
        <taxon>Hexapoda</taxon>
        <taxon>Insecta</taxon>
        <taxon>Pterygota</taxon>
        <taxon>Neoptera</taxon>
        <taxon>Paraneoptera</taxon>
        <taxon>Thysanoptera</taxon>
        <taxon>Terebrantia</taxon>
        <taxon>Thripoidea</taxon>
        <taxon>Thripidae</taxon>
        <taxon>Thrips</taxon>
    </lineage>
</organism>
<gene>
    <name evidence="2" type="primary">LOC117648423</name>
</gene>
<evidence type="ECO:0000313" key="2">
    <source>
        <dbReference type="RefSeq" id="XP_034246821.1"/>
    </source>
</evidence>
<keyword evidence="1" id="KW-1185">Reference proteome</keyword>